<feature type="compositionally biased region" description="Basic and acidic residues" evidence="13">
    <location>
        <begin position="196"/>
        <end position="229"/>
    </location>
</feature>
<evidence type="ECO:0000256" key="3">
    <source>
        <dbReference type="ARBA" id="ARBA00007931"/>
    </source>
</evidence>
<feature type="region of interest" description="Disordered" evidence="13">
    <location>
        <begin position="401"/>
        <end position="436"/>
    </location>
</feature>
<feature type="transmembrane region" description="Helical" evidence="14">
    <location>
        <begin position="641"/>
        <end position="665"/>
    </location>
</feature>
<accession>K8F3I3</accession>
<keyword evidence="8" id="KW-0378">Hydrolase</keyword>
<evidence type="ECO:0000256" key="12">
    <source>
        <dbReference type="ARBA" id="ARBA00023136"/>
    </source>
</evidence>
<feature type="compositionally biased region" description="Basic and acidic residues" evidence="13">
    <location>
        <begin position="307"/>
        <end position="316"/>
    </location>
</feature>
<feature type="compositionally biased region" description="Acidic residues" evidence="13">
    <location>
        <begin position="122"/>
        <end position="136"/>
    </location>
</feature>
<feature type="compositionally biased region" description="Polar residues" evidence="13">
    <location>
        <begin position="87"/>
        <end position="96"/>
    </location>
</feature>
<evidence type="ECO:0000259" key="15">
    <source>
        <dbReference type="Pfam" id="PF02163"/>
    </source>
</evidence>
<feature type="transmembrane region" description="Helical" evidence="14">
    <location>
        <begin position="708"/>
        <end position="733"/>
    </location>
</feature>
<keyword evidence="7 14" id="KW-0812">Transmembrane</keyword>
<feature type="region of interest" description="Disordered" evidence="13">
    <location>
        <begin position="194"/>
        <end position="349"/>
    </location>
</feature>
<feature type="compositionally biased region" description="Basic and acidic residues" evidence="13">
    <location>
        <begin position="284"/>
        <end position="293"/>
    </location>
</feature>
<dbReference type="GO" id="GO:0016020">
    <property type="term" value="C:membrane"/>
    <property type="evidence" value="ECO:0007669"/>
    <property type="project" value="UniProtKB-SubCell"/>
</dbReference>
<evidence type="ECO:0000256" key="6">
    <source>
        <dbReference type="ARBA" id="ARBA00022670"/>
    </source>
</evidence>
<feature type="region of interest" description="Disordered" evidence="13">
    <location>
        <begin position="72"/>
        <end position="100"/>
    </location>
</feature>
<dbReference type="KEGG" id="bpg:Bathy13g02840"/>
<sequence>MSSSAMIQTPAVMVVVSSSSMKSSSFRYREDGRGFHGRRKSFNWMRRTCTQTSPSSKSNGILVAVSCRSSSSSMTFTAKEEEKRQRSSFSNATKTSFGRRRTRRIVARKGWLGNLFGGGGENETEEDEKGENDDENAEKTTSTSTKESADDTDFSKKNSKEEEEEKEIESLKPIKVPMMNLDVSTTLADLELLLGPDEKKLEEERKEKEEEAKYLKLKETREMKQKSMDESSSDDDMSLDERTRRIREENRKKFRVDLSKESSGGDGLVDLLKPPSDDDDEVKSEEKGKEEGGSKSIDSSNNNVVSSRDEKLEKVLADLGKIAQRKKMKEEGKMASSDEDDEAELQREERELQKQFDALLDILEEPGIPPVSKEDVDVIKNEIFGMQTFFVTSVETIGGDLDDMEAGPGDNAAAATSSGGRRRNSSMGQGGTGALFRGNLRKDRQEVWDEVRAKLYDMFDNKYEIFMLEEPDALSPNSPGPGESVSNTRGPRVSFLVVPADRAGPSEETGFWQYLIALALIGFTVGSAVQLGLVAEVSRLPEETMRWLAEGGGAAGIDPSIDPSAPPPGLENFDTVAYVEAALPVTAGVLLSSLAHEVGHRVVGAMRNVKLSIPYLIPNGQLGTFGTITQIKSIPENRSDFFDVAIAGPLCGGVTALALFSYGLVLSIGHDPACVPIPGNLFGSSLLLGGVSELLLTMGDGDATATGAAAATSAIVVHPYFIAGWCGLTTTALNLLPVGQLDGGRVSQAAFGRRVLSATSLGTYVGLTFGILGSTLSLPWLIFILICQRTPDYAPKDDVTEVDESRATLAFACIAVAFLILLPGASLTPSDLAPTDFF</sequence>
<feature type="transmembrane region" description="Helical" evidence="14">
    <location>
        <begin position="764"/>
        <end position="786"/>
    </location>
</feature>
<dbReference type="Pfam" id="PF02163">
    <property type="entry name" value="Peptidase_M50"/>
    <property type="match status" value="1"/>
</dbReference>
<dbReference type="InterPro" id="IPR008915">
    <property type="entry name" value="Peptidase_M50"/>
</dbReference>
<keyword evidence="4" id="KW-0150">Chloroplast</keyword>
<gene>
    <name evidence="16" type="ordered locus">Bathy13g02840</name>
</gene>
<dbReference type="STRING" id="41875.K8F3I3"/>
<protein>
    <recommendedName>
        <fullName evidence="15">Peptidase M50 domain-containing protein</fullName>
    </recommendedName>
</protein>
<evidence type="ECO:0000256" key="1">
    <source>
        <dbReference type="ARBA" id="ARBA00004141"/>
    </source>
</evidence>
<name>K8F3I3_9CHLO</name>
<dbReference type="Proteomes" id="UP000198341">
    <property type="component" value="Chromosome 13"/>
</dbReference>
<dbReference type="GO" id="GO:0008237">
    <property type="term" value="F:metallopeptidase activity"/>
    <property type="evidence" value="ECO:0007669"/>
    <property type="project" value="UniProtKB-KW"/>
</dbReference>
<organism evidence="16 17">
    <name type="scientific">Bathycoccus prasinos</name>
    <dbReference type="NCBI Taxonomy" id="41875"/>
    <lineage>
        <taxon>Eukaryota</taxon>
        <taxon>Viridiplantae</taxon>
        <taxon>Chlorophyta</taxon>
        <taxon>Mamiellophyceae</taxon>
        <taxon>Mamiellales</taxon>
        <taxon>Bathycoccaceae</taxon>
        <taxon>Bathycoccus</taxon>
    </lineage>
</organism>
<dbReference type="AlphaFoldDB" id="K8F3I3"/>
<keyword evidence="5" id="KW-0934">Plastid</keyword>
<keyword evidence="17" id="KW-1185">Reference proteome</keyword>
<evidence type="ECO:0000256" key="10">
    <source>
        <dbReference type="ARBA" id="ARBA00022989"/>
    </source>
</evidence>
<feature type="domain" description="Peptidase M50" evidence="15">
    <location>
        <begin position="587"/>
        <end position="769"/>
    </location>
</feature>
<evidence type="ECO:0000313" key="16">
    <source>
        <dbReference type="EMBL" id="CCO19350.1"/>
    </source>
</evidence>
<evidence type="ECO:0000256" key="5">
    <source>
        <dbReference type="ARBA" id="ARBA00022640"/>
    </source>
</evidence>
<evidence type="ECO:0000313" key="17">
    <source>
        <dbReference type="Proteomes" id="UP000198341"/>
    </source>
</evidence>
<keyword evidence="10 14" id="KW-1133">Transmembrane helix</keyword>
<dbReference type="PANTHER" id="PTHR31412">
    <property type="entry name" value="ZINC METALLOPROTEASE EGY1"/>
    <property type="match status" value="1"/>
</dbReference>
<dbReference type="GeneID" id="19012236"/>
<feature type="transmembrane region" description="Helical" evidence="14">
    <location>
        <begin position="807"/>
        <end position="828"/>
    </location>
</feature>
<dbReference type="GO" id="GO:0006508">
    <property type="term" value="P:proteolysis"/>
    <property type="evidence" value="ECO:0007669"/>
    <property type="project" value="UniProtKB-KW"/>
</dbReference>
<keyword evidence="12 14" id="KW-0472">Membrane</keyword>
<feature type="compositionally biased region" description="Basic and acidic residues" evidence="13">
    <location>
        <begin position="239"/>
        <end position="260"/>
    </location>
</feature>
<feature type="region of interest" description="Disordered" evidence="13">
    <location>
        <begin position="112"/>
        <end position="179"/>
    </location>
</feature>
<feature type="compositionally biased region" description="Basic and acidic residues" evidence="13">
    <location>
        <begin position="147"/>
        <end position="160"/>
    </location>
</feature>
<dbReference type="GO" id="GO:0009507">
    <property type="term" value="C:chloroplast"/>
    <property type="evidence" value="ECO:0007669"/>
    <property type="project" value="UniProtKB-SubCell"/>
</dbReference>
<dbReference type="PANTHER" id="PTHR31412:SF0">
    <property type="entry name" value="ZINC METALLOPROTEASE EGY1, CHLOROPLASTIC-RELATED"/>
    <property type="match status" value="1"/>
</dbReference>
<evidence type="ECO:0000256" key="2">
    <source>
        <dbReference type="ARBA" id="ARBA00004229"/>
    </source>
</evidence>
<evidence type="ECO:0000256" key="8">
    <source>
        <dbReference type="ARBA" id="ARBA00022801"/>
    </source>
</evidence>
<keyword evidence="6" id="KW-0645">Protease</keyword>
<evidence type="ECO:0000256" key="11">
    <source>
        <dbReference type="ARBA" id="ARBA00023049"/>
    </source>
</evidence>
<dbReference type="OrthoDB" id="195057at2759"/>
<dbReference type="CDD" id="cd06160">
    <property type="entry name" value="S2P-M50_like_2"/>
    <property type="match status" value="1"/>
</dbReference>
<dbReference type="RefSeq" id="XP_007509547.1">
    <property type="nucleotide sequence ID" value="XM_007509485.1"/>
</dbReference>
<evidence type="ECO:0000256" key="4">
    <source>
        <dbReference type="ARBA" id="ARBA00022528"/>
    </source>
</evidence>
<keyword evidence="11" id="KW-0482">Metalloprotease</keyword>
<feature type="compositionally biased region" description="Low complexity" evidence="13">
    <location>
        <begin position="294"/>
        <end position="306"/>
    </location>
</feature>
<evidence type="ECO:0000256" key="9">
    <source>
        <dbReference type="ARBA" id="ARBA00022946"/>
    </source>
</evidence>
<comment type="similarity">
    <text evidence="3">Belongs to the peptidase M50B family.</text>
</comment>
<comment type="subcellular location">
    <subcellularLocation>
        <location evidence="1">Membrane</location>
        <topology evidence="1">Multi-pass membrane protein</topology>
    </subcellularLocation>
    <subcellularLocation>
        <location evidence="2">Plastid</location>
        <location evidence="2">Chloroplast</location>
    </subcellularLocation>
</comment>
<evidence type="ECO:0000256" key="7">
    <source>
        <dbReference type="ARBA" id="ARBA00022692"/>
    </source>
</evidence>
<evidence type="ECO:0000256" key="14">
    <source>
        <dbReference type="SAM" id="Phobius"/>
    </source>
</evidence>
<evidence type="ECO:0000256" key="13">
    <source>
        <dbReference type="SAM" id="MobiDB-lite"/>
    </source>
</evidence>
<keyword evidence="9" id="KW-0809">Transit peptide</keyword>
<dbReference type="InterPro" id="IPR044838">
    <property type="entry name" value="EGY1-like"/>
</dbReference>
<dbReference type="eggNOG" id="ENOG502QUAP">
    <property type="taxonomic scope" value="Eukaryota"/>
</dbReference>
<reference evidence="16 17" key="1">
    <citation type="submission" date="2011-10" db="EMBL/GenBank/DDBJ databases">
        <authorList>
            <person name="Genoscope - CEA"/>
        </authorList>
    </citation>
    <scope>NUCLEOTIDE SEQUENCE [LARGE SCALE GENOMIC DNA]</scope>
    <source>
        <strain evidence="16 17">RCC 1105</strain>
    </source>
</reference>
<proteinExistence type="inferred from homology"/>
<dbReference type="EMBL" id="FO082266">
    <property type="protein sequence ID" value="CCO19350.1"/>
    <property type="molecule type" value="Genomic_DNA"/>
</dbReference>